<dbReference type="Proteomes" id="UP000041254">
    <property type="component" value="Unassembled WGS sequence"/>
</dbReference>
<dbReference type="AlphaFoldDB" id="A0A0G4H3Q4"/>
<name>A0A0G4H3Q4_VITBC</name>
<protein>
    <submittedName>
        <fullName evidence="3">Uncharacterized protein</fullName>
    </submittedName>
</protein>
<proteinExistence type="predicted"/>
<reference evidence="3 4" key="1">
    <citation type="submission" date="2014-11" db="EMBL/GenBank/DDBJ databases">
        <authorList>
            <person name="Zhu J."/>
            <person name="Qi W."/>
            <person name="Song R."/>
        </authorList>
    </citation>
    <scope>NUCLEOTIDE SEQUENCE [LARGE SCALE GENOMIC DNA]</scope>
</reference>
<evidence type="ECO:0000313" key="3">
    <source>
        <dbReference type="EMBL" id="CEM38354.1"/>
    </source>
</evidence>
<feature type="chain" id="PRO_5005190887" evidence="2">
    <location>
        <begin position="19"/>
        <end position="247"/>
    </location>
</feature>
<dbReference type="VEuPathDB" id="CryptoDB:Vbra_6531"/>
<feature type="region of interest" description="Disordered" evidence="1">
    <location>
        <begin position="25"/>
        <end position="126"/>
    </location>
</feature>
<keyword evidence="4" id="KW-1185">Reference proteome</keyword>
<dbReference type="InParanoid" id="A0A0G4H3Q4"/>
<feature type="region of interest" description="Disordered" evidence="1">
    <location>
        <begin position="150"/>
        <end position="219"/>
    </location>
</feature>
<gene>
    <name evidence="3" type="ORF">Vbra_6531</name>
</gene>
<feature type="compositionally biased region" description="Low complexity" evidence="1">
    <location>
        <begin position="206"/>
        <end position="217"/>
    </location>
</feature>
<dbReference type="EMBL" id="CDMY01000982">
    <property type="protein sequence ID" value="CEM38354.1"/>
    <property type="molecule type" value="Genomic_DNA"/>
</dbReference>
<feature type="signal peptide" evidence="2">
    <location>
        <begin position="1"/>
        <end position="18"/>
    </location>
</feature>
<accession>A0A0G4H3Q4</accession>
<keyword evidence="2" id="KW-0732">Signal</keyword>
<evidence type="ECO:0000256" key="1">
    <source>
        <dbReference type="SAM" id="MobiDB-lite"/>
    </source>
</evidence>
<evidence type="ECO:0000256" key="2">
    <source>
        <dbReference type="SAM" id="SignalP"/>
    </source>
</evidence>
<evidence type="ECO:0000313" key="4">
    <source>
        <dbReference type="Proteomes" id="UP000041254"/>
    </source>
</evidence>
<feature type="compositionally biased region" description="Basic and acidic residues" evidence="1">
    <location>
        <begin position="165"/>
        <end position="196"/>
    </location>
</feature>
<feature type="compositionally biased region" description="Basic residues" evidence="1">
    <location>
        <begin position="30"/>
        <end position="50"/>
    </location>
</feature>
<organism evidence="3 4">
    <name type="scientific">Vitrella brassicaformis (strain CCMP3155)</name>
    <dbReference type="NCBI Taxonomy" id="1169540"/>
    <lineage>
        <taxon>Eukaryota</taxon>
        <taxon>Sar</taxon>
        <taxon>Alveolata</taxon>
        <taxon>Colpodellida</taxon>
        <taxon>Vitrellaceae</taxon>
        <taxon>Vitrella</taxon>
    </lineage>
</organism>
<sequence length="247" mass="25964">MICFISLFLFTVTALVSGAAFASSVEEGHHRHQHKNRKAVGKQRVTHNKKAVLIARSRHGDDPTGDPWSSLSPSPPPPEGEWSTTFAPGPMQAALIAKSGQGPSTSTPPSPINTGAPGAEADDPTTAALAPDAETGATTPITTAAIIEPVTTPPPQFTSVPPAAEEGKKEGEQKAKIAKLEEELKEAKAEKEKAEDTVTSIPPPIVTTEPSPTTAAVEESEEEIVSKIHKLQKDLEDGKETFTICVG</sequence>